<evidence type="ECO:0000313" key="6">
    <source>
        <dbReference type="Proteomes" id="UP000700334"/>
    </source>
</evidence>
<dbReference type="Pfam" id="PF14658">
    <property type="entry name" value="EF-hand_9"/>
    <property type="match status" value="1"/>
</dbReference>
<dbReference type="Proteomes" id="UP000700334">
    <property type="component" value="Unassembled WGS sequence"/>
</dbReference>
<feature type="region of interest" description="Disordered" evidence="2">
    <location>
        <begin position="602"/>
        <end position="630"/>
    </location>
</feature>
<dbReference type="GO" id="GO:0007015">
    <property type="term" value="P:actin filament organization"/>
    <property type="evidence" value="ECO:0007669"/>
    <property type="project" value="TreeGrafter"/>
</dbReference>
<evidence type="ECO:0000313" key="5">
    <source>
        <dbReference type="EMBL" id="KAG8521413.1"/>
    </source>
</evidence>
<gene>
    <name evidence="5" type="ORF">J0S82_017947</name>
</gene>
<comment type="caution">
    <text evidence="5">The sequence shown here is derived from an EMBL/GenBank/DDBJ whole genome shotgun (WGS) entry which is preliminary data.</text>
</comment>
<dbReference type="EMBL" id="JAGFMF010011469">
    <property type="protein sequence ID" value="KAG8521413.1"/>
    <property type="molecule type" value="Genomic_DNA"/>
</dbReference>
<dbReference type="Pfam" id="PF14662">
    <property type="entry name" value="KASH_CCD"/>
    <property type="match status" value="1"/>
</dbReference>
<dbReference type="GO" id="GO:0090220">
    <property type="term" value="P:chromosome localization to nuclear envelope involved in homologous chromosome segregation"/>
    <property type="evidence" value="ECO:0007669"/>
    <property type="project" value="TreeGrafter"/>
</dbReference>
<feature type="compositionally biased region" description="Basic residues" evidence="2">
    <location>
        <begin position="388"/>
        <end position="401"/>
    </location>
</feature>
<evidence type="ECO:0000256" key="1">
    <source>
        <dbReference type="SAM" id="Coils"/>
    </source>
</evidence>
<feature type="coiled-coil region" evidence="1">
    <location>
        <begin position="814"/>
        <end position="841"/>
    </location>
</feature>
<sequence length="1107" mass="118733">MRPHKRPQRRARGCSNLAGPAILSVPFGCAAHTQARAPSAVRAAPRMRGFAVAGKSTERPGAARAWLRVRLRRGRRSGGGVWTPRAPSVPPSLLAFSWRVWQEGARAFLSNVTAISSFVAFDVCPEAGTWLQDSLKAPGKGLIQHCASVGPAGCGVCPMSKGGVSRPQHAQCSPVGHLLSSIAINSSPLSHSGLELRLNLRVNLVVVEAGAAGAPGPLLVPPSDGQRLLASPAAAESPGWPMDLPDSRAGGPAAKGTRGEVFGVAEPQLPRCRVGGKELSPSAHWVPTCGDTLCGLLGGQTVRTKAFARPVPQPGACPQHPSLGPSPWGQPGSHFVQTAACCKAGPSPSWPLPAASRRSCLFSWGGGTALWRPGSPQRKARAGGNRPAGRRPTAKLSRASRGRAATEERNARGQRPGRVLSQRGLTRPLRLHLVCEGTNEDSHQVRAKRCEEAAQRPFFDGAAPGPSGLEMSPGAPFPSCPPHEGVPLVSSVYLWDQPEEGSLGMLLSLEEQILNSMFQACDPQKTGTVTVTHVLAYLEAVTGRGPQDARLQTLACSLDPNGEGPRATVDLDTFLVVMRDWIAACQLDGGLELQEETVFEGALTSQQQPSGCPDAEEPASLESFGGEDPRTELPAAADLLSSLEDLELSNRRLARENAKLQRSVEMAEEGAARLGEEIQALRRQLRSTQQALQFAKAVDEELEDLKTLAKSLEEQNRGLLAQARQAEKEQQQLAAEMETLQEENGKLLAERDGVRKRSEELAMEKDALKRQLCECESLICQREAILSEPRAWPPCLWALARLSSFGLSQRTHHAENLAKTLEEYRATTQELKLEISHLEEQLSQGPEGSDELPRGAQVRGAEWTGLLPPSLGMEIKAIQQKQEAAASSLGSPLCGVWQWEEVASEAGENAELPPEAPSGEHVSTGAVRSWEGAHDSVPGLSPTPVFHEESDGRKEQLMRREEEEEAEPLVLADLPVPAGAPHPGDRPESAAAAAEPEVQGALVPVVKELVPARGPAWGQLCLHPQHPQPFRWSPSISRRVMARQGHTALGCTLTPVSLRTRVTRHLLTPAPVLGLLLLLLLSMVLLGQSSPPTWPHLQLYYLQPPPV</sequence>
<dbReference type="InterPro" id="IPR028170">
    <property type="entry name" value="KASH5"/>
</dbReference>
<dbReference type="PANTHER" id="PTHR47300:SF1">
    <property type="entry name" value="PROTEIN KASH5"/>
    <property type="match status" value="1"/>
</dbReference>
<dbReference type="GO" id="GO:0034993">
    <property type="term" value="C:meiotic nuclear membrane microtubule tethering complex"/>
    <property type="evidence" value="ECO:0007669"/>
    <property type="project" value="InterPro"/>
</dbReference>
<evidence type="ECO:0000259" key="3">
    <source>
        <dbReference type="Pfam" id="PF14658"/>
    </source>
</evidence>
<proteinExistence type="predicted"/>
<dbReference type="InterPro" id="IPR039508">
    <property type="entry name" value="KASH5_EF-hand-like_dom"/>
</dbReference>
<feature type="domain" description="Protein KASH5 EF-hand-like" evidence="3">
    <location>
        <begin position="515"/>
        <end position="582"/>
    </location>
</feature>
<protein>
    <submittedName>
        <fullName evidence="5">Protein KASH5</fullName>
    </submittedName>
</protein>
<dbReference type="GO" id="GO:0007129">
    <property type="term" value="P:homologous chromosome pairing at meiosis"/>
    <property type="evidence" value="ECO:0007669"/>
    <property type="project" value="TreeGrafter"/>
</dbReference>
<organism evidence="5 6">
    <name type="scientific">Galemys pyrenaicus</name>
    <name type="common">Iberian desman</name>
    <name type="synonym">Pyrenean desman</name>
    <dbReference type="NCBI Taxonomy" id="202257"/>
    <lineage>
        <taxon>Eukaryota</taxon>
        <taxon>Metazoa</taxon>
        <taxon>Chordata</taxon>
        <taxon>Craniata</taxon>
        <taxon>Vertebrata</taxon>
        <taxon>Euteleostomi</taxon>
        <taxon>Mammalia</taxon>
        <taxon>Eutheria</taxon>
        <taxon>Laurasiatheria</taxon>
        <taxon>Eulipotyphla</taxon>
        <taxon>Talpidae</taxon>
        <taxon>Galemys</taxon>
    </lineage>
</organism>
<dbReference type="GO" id="GO:0000781">
    <property type="term" value="C:chromosome, telomeric region"/>
    <property type="evidence" value="ECO:0007669"/>
    <property type="project" value="TreeGrafter"/>
</dbReference>
<dbReference type="GO" id="GO:0090619">
    <property type="term" value="C:meiotic spindle pole"/>
    <property type="evidence" value="ECO:0007669"/>
    <property type="project" value="TreeGrafter"/>
</dbReference>
<dbReference type="GO" id="GO:0000800">
    <property type="term" value="C:lateral element"/>
    <property type="evidence" value="ECO:0007669"/>
    <property type="project" value="TreeGrafter"/>
</dbReference>
<dbReference type="InterPro" id="IPR028168">
    <property type="entry name" value="KASH5_CC"/>
</dbReference>
<feature type="compositionally biased region" description="Basic and acidic residues" evidence="2">
    <location>
        <begin position="946"/>
        <end position="961"/>
    </location>
</feature>
<name>A0A8J6AIF6_GALPY</name>
<dbReference type="GO" id="GO:0051225">
    <property type="term" value="P:spindle assembly"/>
    <property type="evidence" value="ECO:0007669"/>
    <property type="project" value="TreeGrafter"/>
</dbReference>
<feature type="region of interest" description="Disordered" evidence="2">
    <location>
        <begin position="231"/>
        <end position="256"/>
    </location>
</feature>
<reference evidence="5" key="1">
    <citation type="journal article" date="2021" name="Evol. Appl.">
        <title>The genome of the Pyrenean desman and the effects of bottlenecks and inbreeding on the genomic landscape of an endangered species.</title>
        <authorList>
            <person name="Escoda L."/>
            <person name="Castresana J."/>
        </authorList>
    </citation>
    <scope>NUCLEOTIDE SEQUENCE</scope>
    <source>
        <strain evidence="5">IBE-C5619</strain>
    </source>
</reference>
<feature type="coiled-coil region" evidence="1">
    <location>
        <begin position="636"/>
        <end position="771"/>
    </location>
</feature>
<keyword evidence="1" id="KW-0175">Coiled coil</keyword>
<dbReference type="GO" id="GO:0051653">
    <property type="term" value="P:spindle localization"/>
    <property type="evidence" value="ECO:0007669"/>
    <property type="project" value="TreeGrafter"/>
</dbReference>
<dbReference type="PANTHER" id="PTHR47300">
    <property type="entry name" value="PROTEIN KASH5"/>
    <property type="match status" value="1"/>
</dbReference>
<evidence type="ECO:0000259" key="4">
    <source>
        <dbReference type="Pfam" id="PF14662"/>
    </source>
</evidence>
<dbReference type="OrthoDB" id="9943648at2759"/>
<evidence type="ECO:0000256" key="2">
    <source>
        <dbReference type="SAM" id="MobiDB-lite"/>
    </source>
</evidence>
<dbReference type="AlphaFoldDB" id="A0A8J6AIF6"/>
<accession>A0A8J6AIF6</accession>
<dbReference type="GO" id="GO:0070840">
    <property type="term" value="F:dynein complex binding"/>
    <property type="evidence" value="ECO:0007669"/>
    <property type="project" value="TreeGrafter"/>
</dbReference>
<feature type="domain" description="KASH5-like coiled-coil" evidence="4">
    <location>
        <begin position="635"/>
        <end position="788"/>
    </location>
</feature>
<feature type="region of interest" description="Disordered" evidence="2">
    <location>
        <begin position="932"/>
        <end position="994"/>
    </location>
</feature>
<keyword evidence="6" id="KW-1185">Reference proteome</keyword>
<feature type="region of interest" description="Disordered" evidence="2">
    <location>
        <begin position="371"/>
        <end position="417"/>
    </location>
</feature>
<dbReference type="GO" id="GO:0005640">
    <property type="term" value="C:nuclear outer membrane"/>
    <property type="evidence" value="ECO:0007669"/>
    <property type="project" value="TreeGrafter"/>
</dbReference>
<dbReference type="GO" id="GO:0034397">
    <property type="term" value="P:telomere localization"/>
    <property type="evidence" value="ECO:0007669"/>
    <property type="project" value="InterPro"/>
</dbReference>